<dbReference type="eggNOG" id="COG0474">
    <property type="taxonomic scope" value="Bacteria"/>
</dbReference>
<sequence>MLENNTTELPLSRREEVQNSNWHNLSNDKIVKLLDTNTQTGLSEQEAQKRLEIYGLNNLPKSKKPNWFLIFLKSFLDPLSIMMSIAGILSLTISLISNELTSPDIAGLVIIVTIILTNSIISTVQEIKSLRQSESINEQRNFAWVLRDSIKKEIDTQYLVPGDIIFSKSGDFVAADCRIFSNQLLKIDESALTGENEAINKISEKIKEKDLVLGDQKNIAFMSTLVIEGKMTGIVIKTGKDSEIGKIATNITDHKAERTPLESKVIRLTTIIGFISIALGVLMFLATLLIRDNLNPELQSYNKLMLIAVSSAISVIPESLTIIVKICLLVASRKMARKNVLIKNPKSIETLGNVNIICSDKTGTLTQNQMTVDGVIVNMTTIEKDKWNPQESQHLLNCMVLCNDAYIENEEKVGSATEIALVKLLIDHKIDYLKERKVNRRIDEIPFSSSRKMMSTVNTIGRQKYLYTKGAVDYLIQNCQSKLVNNKVTRIEEEDFNILREQLQTYAAKGMRMIGFAYKEMHNEQHAKEDNLIFLGAAAIIDPPREEVAKSIQEANAAGIRVIMITGDHKITALEIARRLTIANEHYNDVITGAEIENMDKEELTKKLETTNVFARVNPEHKALIVELLQSQKNIVAMTGDGVNDSPSLVKADVGIAMGITGTDVSKEVSDVVLADDNFKSIIAGVNSGRNVYEKIKYSISFLVAANISQVLTLLLIMAIYNTLALNSVNILFHIFVVETIVAIPIGMQKERKGVMKNQPPKNKNESLLKGIFIQIIITTTLNSLIALFNYQIAIWWLGDSYAAQEYGKTGVYIAIMFGPIIYSFIYNNFFLAINFKTDHKTDRYRPNKWLIIFVLIAVSLTIMTMLPFEFINEFFDFKTVGLNLGLLMIFILNTILITPLIWMFYCLTGKCILKYKERKTKI</sequence>
<keyword evidence="7" id="KW-1278">Translocase</keyword>
<protein>
    <submittedName>
        <fullName evidence="12">Cation-transporting ATPase</fullName>
    </submittedName>
</protein>
<evidence type="ECO:0000259" key="11">
    <source>
        <dbReference type="SMART" id="SM00831"/>
    </source>
</evidence>
<dbReference type="PRINTS" id="PR00119">
    <property type="entry name" value="CATATPASE"/>
</dbReference>
<dbReference type="Gene3D" id="3.40.50.1000">
    <property type="entry name" value="HAD superfamily/HAD-like"/>
    <property type="match status" value="1"/>
</dbReference>
<dbReference type="SUPFAM" id="SSF56784">
    <property type="entry name" value="HAD-like"/>
    <property type="match status" value="1"/>
</dbReference>
<dbReference type="Gene3D" id="2.70.150.10">
    <property type="entry name" value="Calcium-transporting ATPase, cytoplasmic transduction domain A"/>
    <property type="match status" value="1"/>
</dbReference>
<dbReference type="GO" id="GO:0036376">
    <property type="term" value="P:sodium ion export across plasma membrane"/>
    <property type="evidence" value="ECO:0007669"/>
    <property type="project" value="TreeGrafter"/>
</dbReference>
<dbReference type="Pfam" id="PF13246">
    <property type="entry name" value="Cation_ATPase"/>
    <property type="match status" value="1"/>
</dbReference>
<keyword evidence="8 10" id="KW-1133">Transmembrane helix</keyword>
<dbReference type="GO" id="GO:1902600">
    <property type="term" value="P:proton transmembrane transport"/>
    <property type="evidence" value="ECO:0007669"/>
    <property type="project" value="TreeGrafter"/>
</dbReference>
<evidence type="ECO:0000256" key="8">
    <source>
        <dbReference type="ARBA" id="ARBA00022989"/>
    </source>
</evidence>
<dbReference type="KEGG" id="scq:SCULI_v1c01340"/>
<keyword evidence="5" id="KW-0547">Nucleotide-binding</keyword>
<dbReference type="InterPro" id="IPR023214">
    <property type="entry name" value="HAD_sf"/>
</dbReference>
<keyword evidence="3" id="KW-1003">Cell membrane</keyword>
<dbReference type="InterPro" id="IPR001757">
    <property type="entry name" value="P_typ_ATPase"/>
</dbReference>
<dbReference type="InterPro" id="IPR008250">
    <property type="entry name" value="ATPase_P-typ_transduc_dom_A_sf"/>
</dbReference>
<feature type="transmembrane region" description="Helical" evidence="10">
    <location>
        <begin position="881"/>
        <end position="909"/>
    </location>
</feature>
<dbReference type="Pfam" id="PF00689">
    <property type="entry name" value="Cation_ATPase_C"/>
    <property type="match status" value="1"/>
</dbReference>
<dbReference type="SUPFAM" id="SSF81653">
    <property type="entry name" value="Calcium ATPase, transduction domain A"/>
    <property type="match status" value="1"/>
</dbReference>
<dbReference type="Pfam" id="PF00122">
    <property type="entry name" value="E1-E2_ATPase"/>
    <property type="match status" value="1"/>
</dbReference>
<dbReference type="EMBL" id="CP006681">
    <property type="protein sequence ID" value="AHI52475.1"/>
    <property type="molecule type" value="Genomic_DNA"/>
</dbReference>
<dbReference type="InterPro" id="IPR050510">
    <property type="entry name" value="Cation_transp_ATPase_P-type"/>
</dbReference>
<dbReference type="PROSITE" id="PS00154">
    <property type="entry name" value="ATPASE_E1_E2"/>
    <property type="match status" value="1"/>
</dbReference>
<feature type="transmembrane region" description="Helical" evidence="10">
    <location>
        <begin position="700"/>
        <end position="721"/>
    </location>
</feature>
<evidence type="ECO:0000256" key="4">
    <source>
        <dbReference type="ARBA" id="ARBA00022692"/>
    </source>
</evidence>
<dbReference type="FunFam" id="3.40.50.1000:FF:000028">
    <property type="entry name" value="Calcium-transporting P-type ATPase, putative"/>
    <property type="match status" value="1"/>
</dbReference>
<evidence type="ECO:0000256" key="3">
    <source>
        <dbReference type="ARBA" id="ARBA00022475"/>
    </source>
</evidence>
<proteinExistence type="inferred from homology"/>
<evidence type="ECO:0000256" key="7">
    <source>
        <dbReference type="ARBA" id="ARBA00022967"/>
    </source>
</evidence>
<keyword evidence="6" id="KW-0067">ATP-binding</keyword>
<dbReference type="AlphaFoldDB" id="W6A6I2"/>
<dbReference type="HOGENOM" id="CLU_002360_3_3_14"/>
<dbReference type="InterPro" id="IPR018303">
    <property type="entry name" value="ATPase_P-typ_P_site"/>
</dbReference>
<evidence type="ECO:0000313" key="12">
    <source>
        <dbReference type="EMBL" id="AHI52475.1"/>
    </source>
</evidence>
<feature type="transmembrane region" description="Helical" evidence="10">
    <location>
        <begin position="105"/>
        <end position="124"/>
    </location>
</feature>
<dbReference type="GO" id="GO:0030007">
    <property type="term" value="P:intracellular potassium ion homeostasis"/>
    <property type="evidence" value="ECO:0007669"/>
    <property type="project" value="TreeGrafter"/>
</dbReference>
<dbReference type="Proteomes" id="UP000019267">
    <property type="component" value="Chromosome"/>
</dbReference>
<dbReference type="GO" id="GO:0005524">
    <property type="term" value="F:ATP binding"/>
    <property type="evidence" value="ECO:0007669"/>
    <property type="project" value="UniProtKB-KW"/>
</dbReference>
<dbReference type="PRINTS" id="PR00120">
    <property type="entry name" value="HATPASE"/>
</dbReference>
<dbReference type="GO" id="GO:0016887">
    <property type="term" value="F:ATP hydrolysis activity"/>
    <property type="evidence" value="ECO:0007669"/>
    <property type="project" value="InterPro"/>
</dbReference>
<evidence type="ECO:0000256" key="2">
    <source>
        <dbReference type="ARBA" id="ARBA00005675"/>
    </source>
</evidence>
<gene>
    <name evidence="12" type="primary">ctp1</name>
    <name evidence="12" type="ORF">SCULI_v1c01340</name>
</gene>
<dbReference type="InterPro" id="IPR023298">
    <property type="entry name" value="ATPase_P-typ_TM_dom_sf"/>
</dbReference>
<name>W6A6I2_9MOLU</name>
<dbReference type="GO" id="GO:0005391">
    <property type="term" value="F:P-type sodium:potassium-exchanging transporter activity"/>
    <property type="evidence" value="ECO:0007669"/>
    <property type="project" value="TreeGrafter"/>
</dbReference>
<dbReference type="Gene3D" id="3.40.1110.10">
    <property type="entry name" value="Calcium-transporting ATPase, cytoplasmic domain N"/>
    <property type="match status" value="1"/>
</dbReference>
<dbReference type="SFLD" id="SFLDF00027">
    <property type="entry name" value="p-type_atpase"/>
    <property type="match status" value="1"/>
</dbReference>
<evidence type="ECO:0000256" key="6">
    <source>
        <dbReference type="ARBA" id="ARBA00022840"/>
    </source>
</evidence>
<keyword evidence="4 10" id="KW-0812">Transmembrane</keyword>
<dbReference type="Pfam" id="PF00690">
    <property type="entry name" value="Cation_ATPase_N"/>
    <property type="match status" value="1"/>
</dbReference>
<dbReference type="InterPro" id="IPR036412">
    <property type="entry name" value="HAD-like_sf"/>
</dbReference>
<feature type="transmembrane region" description="Helical" evidence="10">
    <location>
        <begin position="265"/>
        <end position="290"/>
    </location>
</feature>
<reference evidence="12 13" key="1">
    <citation type="journal article" date="2014" name="Genome Biol. Evol.">
        <title>Molecular evolution of the substrate utilization strategies and putative virulence factors in mosquito-associated Spiroplasma species.</title>
        <authorList>
            <person name="Chang T.H."/>
            <person name="Lo W.S."/>
            <person name="Ku C."/>
            <person name="Chen L.L."/>
            <person name="Kuo C.H."/>
        </authorList>
    </citation>
    <scope>NUCLEOTIDE SEQUENCE [LARGE SCALE GENOMIC DNA]</scope>
    <source>
        <strain evidence="12">AES-1</strain>
    </source>
</reference>
<dbReference type="InterPro" id="IPR006068">
    <property type="entry name" value="ATPase_P-typ_cation-transptr_C"/>
</dbReference>
<accession>W6A6I2</accession>
<feature type="transmembrane region" description="Helical" evidence="10">
    <location>
        <begin position="67"/>
        <end position="93"/>
    </location>
</feature>
<dbReference type="PATRIC" id="fig|1276246.3.peg.134"/>
<dbReference type="InterPro" id="IPR059000">
    <property type="entry name" value="ATPase_P-type_domA"/>
</dbReference>
<evidence type="ECO:0000256" key="10">
    <source>
        <dbReference type="SAM" id="Phobius"/>
    </source>
</evidence>
<evidence type="ECO:0000256" key="9">
    <source>
        <dbReference type="ARBA" id="ARBA00023136"/>
    </source>
</evidence>
<feature type="transmembrane region" description="Helical" evidence="10">
    <location>
        <begin position="850"/>
        <end position="869"/>
    </location>
</feature>
<dbReference type="GO" id="GO:1990573">
    <property type="term" value="P:potassium ion import across plasma membrane"/>
    <property type="evidence" value="ECO:0007669"/>
    <property type="project" value="TreeGrafter"/>
</dbReference>
<organism evidence="12 13">
    <name type="scientific">Spiroplasma culicicola AES-1</name>
    <dbReference type="NCBI Taxonomy" id="1276246"/>
    <lineage>
        <taxon>Bacteria</taxon>
        <taxon>Bacillati</taxon>
        <taxon>Mycoplasmatota</taxon>
        <taxon>Mollicutes</taxon>
        <taxon>Entomoplasmatales</taxon>
        <taxon>Spiroplasmataceae</taxon>
        <taxon>Spiroplasma</taxon>
    </lineage>
</organism>
<keyword evidence="13" id="KW-1185">Reference proteome</keyword>
<dbReference type="SUPFAM" id="SSF81665">
    <property type="entry name" value="Calcium ATPase, transmembrane domain M"/>
    <property type="match status" value="1"/>
</dbReference>
<dbReference type="PANTHER" id="PTHR43294">
    <property type="entry name" value="SODIUM/POTASSIUM-TRANSPORTING ATPASE SUBUNIT ALPHA"/>
    <property type="match status" value="1"/>
</dbReference>
<feature type="transmembrane region" description="Helical" evidence="10">
    <location>
        <begin position="727"/>
        <end position="747"/>
    </location>
</feature>
<evidence type="ECO:0000256" key="5">
    <source>
        <dbReference type="ARBA" id="ARBA00022741"/>
    </source>
</evidence>
<dbReference type="InterPro" id="IPR004014">
    <property type="entry name" value="ATPase_P-typ_cation-transptr_N"/>
</dbReference>
<dbReference type="InterPro" id="IPR044492">
    <property type="entry name" value="P_typ_ATPase_HD_dom"/>
</dbReference>
<dbReference type="GO" id="GO:0005886">
    <property type="term" value="C:plasma membrane"/>
    <property type="evidence" value="ECO:0007669"/>
    <property type="project" value="UniProtKB-SubCell"/>
</dbReference>
<feature type="transmembrane region" description="Helical" evidence="10">
    <location>
        <begin position="305"/>
        <end position="331"/>
    </location>
</feature>
<dbReference type="Gene3D" id="1.20.1110.10">
    <property type="entry name" value="Calcium-transporting ATPase, transmembrane domain"/>
    <property type="match status" value="1"/>
</dbReference>
<dbReference type="SFLD" id="SFLDS00003">
    <property type="entry name" value="Haloacid_Dehalogenase"/>
    <property type="match status" value="1"/>
</dbReference>
<feature type="transmembrane region" description="Helical" evidence="10">
    <location>
        <begin position="811"/>
        <end position="830"/>
    </location>
</feature>
<dbReference type="InterPro" id="IPR023299">
    <property type="entry name" value="ATPase_P-typ_cyto_dom_N"/>
</dbReference>
<dbReference type="FunFam" id="3.40.50.1000:FF:000001">
    <property type="entry name" value="Phospholipid-transporting ATPase IC"/>
    <property type="match status" value="1"/>
</dbReference>
<dbReference type="OrthoDB" id="9813266at2"/>
<dbReference type="PANTHER" id="PTHR43294:SF21">
    <property type="entry name" value="CATION TRANSPORTING ATPASE"/>
    <property type="match status" value="1"/>
</dbReference>
<dbReference type="NCBIfam" id="TIGR01494">
    <property type="entry name" value="ATPase_P-type"/>
    <property type="match status" value="2"/>
</dbReference>
<dbReference type="SMART" id="SM00831">
    <property type="entry name" value="Cation_ATPase_N"/>
    <property type="match status" value="1"/>
</dbReference>
<dbReference type="SFLD" id="SFLDG00002">
    <property type="entry name" value="C1.7:_P-type_atpase_like"/>
    <property type="match status" value="1"/>
</dbReference>
<dbReference type="RefSeq" id="WP_025362720.1">
    <property type="nucleotide sequence ID" value="NZ_CP006681.1"/>
</dbReference>
<dbReference type="SUPFAM" id="SSF81660">
    <property type="entry name" value="Metal cation-transporting ATPase, ATP-binding domain N"/>
    <property type="match status" value="1"/>
</dbReference>
<comment type="subcellular location">
    <subcellularLocation>
        <location evidence="1">Cell membrane</location>
        <topology evidence="1">Multi-pass membrane protein</topology>
    </subcellularLocation>
</comment>
<evidence type="ECO:0000313" key="13">
    <source>
        <dbReference type="Proteomes" id="UP000019267"/>
    </source>
</evidence>
<feature type="transmembrane region" description="Helical" evidence="10">
    <location>
        <begin position="768"/>
        <end position="791"/>
    </location>
</feature>
<comment type="similarity">
    <text evidence="2">Belongs to the cation transport ATPase (P-type) (TC 3.A.3) family. Type IIA subfamily.</text>
</comment>
<keyword evidence="9 10" id="KW-0472">Membrane</keyword>
<feature type="domain" description="Cation-transporting P-type ATPase N-terminal" evidence="11">
    <location>
        <begin position="21"/>
        <end position="95"/>
    </location>
</feature>
<evidence type="ECO:0000256" key="1">
    <source>
        <dbReference type="ARBA" id="ARBA00004651"/>
    </source>
</evidence>
<dbReference type="GO" id="GO:0006883">
    <property type="term" value="P:intracellular sodium ion homeostasis"/>
    <property type="evidence" value="ECO:0007669"/>
    <property type="project" value="TreeGrafter"/>
</dbReference>
<dbReference type="STRING" id="1276246.SCULI_v1c01340"/>